<accession>A0A9P8CDM9</accession>
<dbReference type="CDD" id="cd12148">
    <property type="entry name" value="fungal_TF_MHR"/>
    <property type="match status" value="1"/>
</dbReference>
<feature type="domain" description="Xylanolytic transcriptional activator regulatory" evidence="2">
    <location>
        <begin position="1"/>
        <end position="80"/>
    </location>
</feature>
<name>A0A9P8CDM9_9HELO</name>
<dbReference type="InterPro" id="IPR007219">
    <property type="entry name" value="XnlR_reg_dom"/>
</dbReference>
<dbReference type="Proteomes" id="UP000887226">
    <property type="component" value="Unassembled WGS sequence"/>
</dbReference>
<evidence type="ECO:0000313" key="3">
    <source>
        <dbReference type="EMBL" id="KAG9242907.1"/>
    </source>
</evidence>
<gene>
    <name evidence="3" type="ORF">BJ878DRAFT_481586</name>
</gene>
<evidence type="ECO:0000256" key="1">
    <source>
        <dbReference type="ARBA" id="ARBA00023242"/>
    </source>
</evidence>
<dbReference type="EMBL" id="MU254023">
    <property type="protein sequence ID" value="KAG9242907.1"/>
    <property type="molecule type" value="Genomic_DNA"/>
</dbReference>
<organism evidence="3 4">
    <name type="scientific">Calycina marina</name>
    <dbReference type="NCBI Taxonomy" id="1763456"/>
    <lineage>
        <taxon>Eukaryota</taxon>
        <taxon>Fungi</taxon>
        <taxon>Dikarya</taxon>
        <taxon>Ascomycota</taxon>
        <taxon>Pezizomycotina</taxon>
        <taxon>Leotiomycetes</taxon>
        <taxon>Helotiales</taxon>
        <taxon>Pezizellaceae</taxon>
        <taxon>Calycina</taxon>
    </lineage>
</organism>
<dbReference type="GO" id="GO:0003677">
    <property type="term" value="F:DNA binding"/>
    <property type="evidence" value="ECO:0007669"/>
    <property type="project" value="InterPro"/>
</dbReference>
<comment type="caution">
    <text evidence="3">The sequence shown here is derived from an EMBL/GenBank/DDBJ whole genome shotgun (WGS) entry which is preliminary data.</text>
</comment>
<protein>
    <recommendedName>
        <fullName evidence="2">Xylanolytic transcriptional activator regulatory domain-containing protein</fullName>
    </recommendedName>
</protein>
<sequence length="204" mass="22884">MGRLPAIDDDEITVPFPVDIPEINVHDRVNFDSQIAMTKLRQIMRKIVKEVYSNKNAPIHRRVINTRAFEHLKKELEYWKTKLPEALRVIRISSKSVAHIHFPHEQAIGLLTSTGLNHAAVNQHCSIVCALASPKAGRDTGPVVTTITVILQGMSVLRSPTTKLNVATNSVRGQHLGRRAWQAWTSKTYPPDSDQPMARDRTSS</sequence>
<keyword evidence="4" id="KW-1185">Reference proteome</keyword>
<dbReference type="Pfam" id="PF04082">
    <property type="entry name" value="Fungal_trans"/>
    <property type="match status" value="1"/>
</dbReference>
<dbReference type="GO" id="GO:0006351">
    <property type="term" value="P:DNA-templated transcription"/>
    <property type="evidence" value="ECO:0007669"/>
    <property type="project" value="InterPro"/>
</dbReference>
<dbReference type="AlphaFoldDB" id="A0A9P8CDM9"/>
<proteinExistence type="predicted"/>
<keyword evidence="1" id="KW-0539">Nucleus</keyword>
<evidence type="ECO:0000313" key="4">
    <source>
        <dbReference type="Proteomes" id="UP000887226"/>
    </source>
</evidence>
<evidence type="ECO:0000259" key="2">
    <source>
        <dbReference type="Pfam" id="PF04082"/>
    </source>
</evidence>
<reference evidence="3" key="1">
    <citation type="journal article" date="2021" name="IMA Fungus">
        <title>Genomic characterization of three marine fungi, including Emericellopsis atlantica sp. nov. with signatures of a generalist lifestyle and marine biomass degradation.</title>
        <authorList>
            <person name="Hagestad O.C."/>
            <person name="Hou L."/>
            <person name="Andersen J.H."/>
            <person name="Hansen E.H."/>
            <person name="Altermark B."/>
            <person name="Li C."/>
            <person name="Kuhnert E."/>
            <person name="Cox R.J."/>
            <person name="Crous P.W."/>
            <person name="Spatafora J.W."/>
            <person name="Lail K."/>
            <person name="Amirebrahimi M."/>
            <person name="Lipzen A."/>
            <person name="Pangilinan J."/>
            <person name="Andreopoulos W."/>
            <person name="Hayes R.D."/>
            <person name="Ng V."/>
            <person name="Grigoriev I.V."/>
            <person name="Jackson S.A."/>
            <person name="Sutton T.D.S."/>
            <person name="Dobson A.D.W."/>
            <person name="Rama T."/>
        </authorList>
    </citation>
    <scope>NUCLEOTIDE SEQUENCE</scope>
    <source>
        <strain evidence="3">TRa3180A</strain>
    </source>
</reference>
<dbReference type="GO" id="GO:0008270">
    <property type="term" value="F:zinc ion binding"/>
    <property type="evidence" value="ECO:0007669"/>
    <property type="project" value="InterPro"/>
</dbReference>